<dbReference type="Pfam" id="PF01504">
    <property type="entry name" value="PIP5K"/>
    <property type="match status" value="1"/>
</dbReference>
<dbReference type="InterPro" id="IPR044769">
    <property type="entry name" value="PIKfyve_PIPKc"/>
</dbReference>
<keyword evidence="5 19" id="KW-0547">Nucleotide-binding</keyword>
<dbReference type="OrthoDB" id="158357at2759"/>
<dbReference type="Pfam" id="PF00118">
    <property type="entry name" value="Cpn60_TCP1"/>
    <property type="match status" value="1"/>
</dbReference>
<dbReference type="InterPro" id="IPR027483">
    <property type="entry name" value="PInositol-4-P-4/5-kinase_C_sf"/>
</dbReference>
<evidence type="ECO:0000256" key="4">
    <source>
        <dbReference type="ARBA" id="ARBA00022723"/>
    </source>
</evidence>
<dbReference type="InterPro" id="IPR000306">
    <property type="entry name" value="Znf_FYVE"/>
</dbReference>
<comment type="function">
    <text evidence="14">The PI(3,5)P2 regulatory complex regulates both the synthesis and turnover of phosphatidylinositol 3,5-bisphosphate (PtdIns(3,5)P2). Catalyzes the phosphorylation of phosphatidylinositol 3-phosphate on the fifth hydroxyl of the myo-inositol ring, to form phosphatidylinositol 3,5-bisphosphate. Plays an important role in maintenance of endomembrane homeostasis including endocytosis, vacuole formation, and vacuolar acidification processes. Required for development of viable pollen. Might mediate recycling of auxin transporters.</text>
</comment>
<comment type="subunit">
    <text evidence="13">Component of the PI(3,5)P2 regulatory complex at least composed of ATG18, SAC/FIG4, FAB1 and VAC14.</text>
</comment>
<dbReference type="SMART" id="SM00330">
    <property type="entry name" value="PIPKc"/>
    <property type="match status" value="1"/>
</dbReference>
<dbReference type="GO" id="GO:0007033">
    <property type="term" value="P:vacuole organization"/>
    <property type="evidence" value="ECO:0007669"/>
    <property type="project" value="UniProtKB-ARBA"/>
</dbReference>
<dbReference type="FunFam" id="3.30.810.10:FF:000001">
    <property type="entry name" value="1-phosphatidylinositol 3-phosphate 5-kinase FAB1"/>
    <property type="match status" value="1"/>
</dbReference>
<feature type="compositionally biased region" description="Polar residues" evidence="20">
    <location>
        <begin position="171"/>
        <end position="180"/>
    </location>
</feature>
<dbReference type="FunFam" id="3.30.40.10:FF:000384">
    <property type="entry name" value="1-phosphatidylinositol-3-phosphate 5-kinase FAB1B"/>
    <property type="match status" value="1"/>
</dbReference>
<dbReference type="InterPro" id="IPR011011">
    <property type="entry name" value="Znf_FYVE_PHD"/>
</dbReference>
<dbReference type="GO" id="GO:0010256">
    <property type="term" value="P:endomembrane system organization"/>
    <property type="evidence" value="ECO:0007669"/>
    <property type="project" value="UniProtKB-ARBA"/>
</dbReference>
<keyword evidence="9" id="KW-0862">Zinc</keyword>
<dbReference type="GO" id="GO:0008270">
    <property type="term" value="F:zinc ion binding"/>
    <property type="evidence" value="ECO:0007669"/>
    <property type="project" value="UniProtKB-KW"/>
</dbReference>
<keyword evidence="11" id="KW-0175">Coiled coil</keyword>
<dbReference type="PANTHER" id="PTHR45748">
    <property type="entry name" value="1-PHOSPHATIDYLINOSITOL 3-PHOSPHATE 5-KINASE-RELATED"/>
    <property type="match status" value="1"/>
</dbReference>
<evidence type="ECO:0000256" key="18">
    <source>
        <dbReference type="PROSITE-ProRule" id="PRU00091"/>
    </source>
</evidence>
<dbReference type="InterPro" id="IPR002423">
    <property type="entry name" value="Cpn60/GroEL/TCP-1"/>
</dbReference>
<feature type="domain" description="PIPK" evidence="22">
    <location>
        <begin position="1466"/>
        <end position="1784"/>
    </location>
</feature>
<feature type="region of interest" description="Disordered" evidence="20">
    <location>
        <begin position="1798"/>
        <end position="1818"/>
    </location>
</feature>
<dbReference type="Gene3D" id="3.30.800.10">
    <property type="entry name" value="Phosphatidylinositol Phosphate Kinase II Beta"/>
    <property type="match status" value="1"/>
</dbReference>
<evidence type="ECO:0000313" key="23">
    <source>
        <dbReference type="EMBL" id="KAF3451957.1"/>
    </source>
</evidence>
<evidence type="ECO:0000256" key="6">
    <source>
        <dbReference type="ARBA" id="ARBA00022753"/>
    </source>
</evidence>
<comment type="caution">
    <text evidence="23">The sequence shown here is derived from an EMBL/GenBank/DDBJ whole genome shotgun (WGS) entry which is preliminary data.</text>
</comment>
<feature type="domain" description="FYVE-type" evidence="21">
    <location>
        <begin position="36"/>
        <end position="102"/>
    </location>
</feature>
<keyword evidence="4" id="KW-0479">Metal-binding</keyword>
<dbReference type="EMBL" id="VOIH02000003">
    <property type="protein sequence ID" value="KAF3451957.1"/>
    <property type="molecule type" value="Genomic_DNA"/>
</dbReference>
<proteinExistence type="predicted"/>
<evidence type="ECO:0000256" key="15">
    <source>
        <dbReference type="ARBA" id="ARBA00077223"/>
    </source>
</evidence>
<dbReference type="Gene3D" id="3.50.7.10">
    <property type="entry name" value="GroEL"/>
    <property type="match status" value="1"/>
</dbReference>
<keyword evidence="3 19" id="KW-0808">Transferase</keyword>
<evidence type="ECO:0000256" key="9">
    <source>
        <dbReference type="ARBA" id="ARBA00022833"/>
    </source>
</evidence>
<evidence type="ECO:0000256" key="19">
    <source>
        <dbReference type="PROSITE-ProRule" id="PRU00781"/>
    </source>
</evidence>
<dbReference type="Gene3D" id="3.30.40.10">
    <property type="entry name" value="Zinc/RING finger domain, C3HC4 (zinc finger)"/>
    <property type="match status" value="1"/>
</dbReference>
<dbReference type="PROSITE" id="PS51455">
    <property type="entry name" value="PIPK"/>
    <property type="match status" value="1"/>
</dbReference>
<evidence type="ECO:0000256" key="14">
    <source>
        <dbReference type="ARBA" id="ARBA00057940"/>
    </source>
</evidence>
<keyword evidence="8 19" id="KW-0418">Kinase</keyword>
<keyword evidence="10 19" id="KW-0067">ATP-binding</keyword>
<evidence type="ECO:0000259" key="22">
    <source>
        <dbReference type="PROSITE" id="PS51455"/>
    </source>
</evidence>
<evidence type="ECO:0000256" key="13">
    <source>
        <dbReference type="ARBA" id="ARBA00023464"/>
    </source>
</evidence>
<evidence type="ECO:0000256" key="3">
    <source>
        <dbReference type="ARBA" id="ARBA00022679"/>
    </source>
</evidence>
<accession>A0A8K0MMX3</accession>
<dbReference type="SMART" id="SM00064">
    <property type="entry name" value="FYVE"/>
    <property type="match status" value="1"/>
</dbReference>
<feature type="region of interest" description="Disordered" evidence="20">
    <location>
        <begin position="119"/>
        <end position="140"/>
    </location>
</feature>
<organism evidence="23 24">
    <name type="scientific">Rhamnella rubrinervis</name>
    <dbReference type="NCBI Taxonomy" id="2594499"/>
    <lineage>
        <taxon>Eukaryota</taxon>
        <taxon>Viridiplantae</taxon>
        <taxon>Streptophyta</taxon>
        <taxon>Embryophyta</taxon>
        <taxon>Tracheophyta</taxon>
        <taxon>Spermatophyta</taxon>
        <taxon>Magnoliopsida</taxon>
        <taxon>eudicotyledons</taxon>
        <taxon>Gunneridae</taxon>
        <taxon>Pentapetalae</taxon>
        <taxon>rosids</taxon>
        <taxon>fabids</taxon>
        <taxon>Rosales</taxon>
        <taxon>Rhamnaceae</taxon>
        <taxon>rhamnoid group</taxon>
        <taxon>Rhamneae</taxon>
        <taxon>Rhamnella</taxon>
    </lineage>
</organism>
<keyword evidence="6" id="KW-0967">Endosome</keyword>
<dbReference type="InterPro" id="IPR002498">
    <property type="entry name" value="PInositol-4-P-4/5-kinase_core"/>
</dbReference>
<dbReference type="Proteomes" id="UP000796880">
    <property type="component" value="Unassembled WGS sequence"/>
</dbReference>
<dbReference type="CDD" id="cd03334">
    <property type="entry name" value="Fab1_TCP"/>
    <property type="match status" value="1"/>
</dbReference>
<evidence type="ECO:0000256" key="16">
    <source>
        <dbReference type="ARBA" id="ARBA00077675"/>
    </source>
</evidence>
<evidence type="ECO:0000256" key="7">
    <source>
        <dbReference type="ARBA" id="ARBA00022771"/>
    </source>
</evidence>
<comment type="subcellular location">
    <subcellularLocation>
        <location evidence="1">Endosome membrane</location>
        <topology evidence="1">Peripheral membrane protein</topology>
    </subcellularLocation>
</comment>
<sequence length="1818" mass="203345">MDTTYSTFCRLVGLVKTWIPWRFEPADVSRDFWMPDQSCRVCYECDSQFTVLNRRHHCRLCGRVFCGKCTANSVPAPSADPGTTQEEREKIRVCNYCYKQWKKGIATFGNGTQISNGLSTSPSATSLASTRSSGTGHSSSITFGSMQYSVEPYQREQHITDISSNLSSLMETETGGQSKLASGGRSELVTDIGDPSSNQYGISVNRTDYETDEYGIYREGSETRDFPLVDDYYSQVEFDDITNGDGFQKLHSDGKNIDEKSLRTCPIHQNFENREDENDVGDECGASSTLYPVDNVDAEPVDFENNGLLWLPPEPEDEEDEREAMLFDDDDDDENVTGEWGYLRTSSSFGSGEYRNRDRSSEEHKKAMKNVVDGHFRALVAQLLQVENLPVGEEDHKESWLEIITSLSWEAATLLKPDMSKGGGMDPGGYVKVKCIASGRRCESMVVKGVVCKKNVAHRRMTSKIEKPRFLILGGALEYQRVSNHLSSFDTLLQQEMDHLKMAVAKIHVHHPNVLLVEKSVSRFAQEYLLEKDISLVLNIKRPLLERIARCTGAQIVPSIDHLSSQKLGYCEKIHVERFTEDLGSAGQSGKKLVKTLMYFEGCPKPLGCTILLRGANGDELKKVKHVVQYGIFAAYHLALETSFLADEGASLPELPLNSPITVALPDKSSSIERSISLVPGFSVTADGRSPGPQEPQANSVPMSDLFSYVSSTQSSLNNGPSSFTNQPNSSFTNSAAFYSALPGKFVSDTYLKKVSSHKAFREKTETSAFNEGPSVMYNYRTADKLESFEALDHNSFSNNQNDQSAIFANQVGSPYVSSLQQDGINNSEEPGVLKEAPGPLKEEFPPSPSDHQSILVSLSSRCVWKGTVCERSHLFRIKYYGSFDKPLGRFLRDHLFDQNYLCKSCEMPSEAHVHCYTHRQGTLTISVKKLPEILLPGEREGKIWMWHRCLRCPRTNGFPPATRRIVMSDAAWGLSFGKFLELSFSNHAAASRVASCGHSLHRDCLRFYGFGKMVACFRYASIDVLSVFLPPPKLDFSLDNQEWIQKETDEVVNRAKLLFSEVLNALRQIMEKRSGAGLLHSGTNTLESKRQIVELEGMLQKEKVDFEESLQKSSNREAKKGQPVIDILEINRLRRQLLFQSYMWDHRLIYAASLDNSPPNGLSSSTLEYEGKPIVNNENLAEINVVIKPEEVFNECESFLVDTKLSKSFDNLEGLCSNTYKSDMVHRETDMDPDPRSGEAVHDNASTCDLSYPLESNINVHRTLSDGQFPTMTDLSDTLDAAWTGKHTGIGILKDNIYALPDVSMADSSINLSVAEGLNVDHAEDQNWPKVGHSPSPALSTKGSENMEDSVSWLRMPFLNFYRSLNKNFSASAQKLDTLGEYNPVYVSSFRESELQGGARLLLPVGVDDTVVPVYDDEPTSIISYALVSPEYHAQMTNEMEKPKDSWDYMTPPSSDSLNFQSIHSSDDAASESYRSFGSTDDSFLSMSGSRSSLVLDPLSYTKALHVRVSFGDDGPTGKVKYSVTCYYAKRFESLRRICCPSELDFVRSLSRCKKWGAQGGKSNVFFAKTLDDRFIIKQVTKTELESFIKFAPAYFKYLSESIGSGSPTCLAKILGIYQVTSKHLKGGKESKMDVLVMENLLFKRNVTRLYDLKGSSRSRYNPDSSGTNKVLLDQNLIEAMPTSPIFVGNKAKRLLERAVWNDTAFLATIDVMDYSLLVGVDEEKHELVLGIIDFMRQYTWDKHLESWVKNSGILGGPKNSTPTVISPLQYKRRFRKAMTTYFLMVPDQWSPPSIIPSKSQSDLCEENSQEGPTSIE</sequence>
<dbReference type="Gene3D" id="3.30.810.10">
    <property type="entry name" value="2-Layer Sandwich"/>
    <property type="match status" value="1"/>
</dbReference>
<protein>
    <recommendedName>
        <fullName evidence="2">1-phosphatidylinositol-3-phosphate 5-kinase</fullName>
        <ecNumber evidence="2">2.7.1.150</ecNumber>
    </recommendedName>
    <alternativeName>
        <fullName evidence="16">FYVE finger-containing phosphoinositide kinase</fullName>
    </alternativeName>
    <alternativeName>
        <fullName evidence="17">PIKfyve</fullName>
    </alternativeName>
    <alternativeName>
        <fullName evidence="15">Phosphatidylinositol 3-phosphate 5-kinase type III</fullName>
    </alternativeName>
</protein>
<dbReference type="EC" id="2.7.1.150" evidence="2"/>
<dbReference type="InterPro" id="IPR013083">
    <property type="entry name" value="Znf_RING/FYVE/PHD"/>
</dbReference>
<evidence type="ECO:0000259" key="21">
    <source>
        <dbReference type="PROSITE" id="PS50178"/>
    </source>
</evidence>
<dbReference type="SUPFAM" id="SSF57903">
    <property type="entry name" value="FYVE/PHD zinc finger"/>
    <property type="match status" value="1"/>
</dbReference>
<evidence type="ECO:0000256" key="2">
    <source>
        <dbReference type="ARBA" id="ARBA00012009"/>
    </source>
</evidence>
<dbReference type="SUPFAM" id="SSF52029">
    <property type="entry name" value="GroEL apical domain-like"/>
    <property type="match status" value="1"/>
</dbReference>
<dbReference type="PANTHER" id="PTHR45748:SF7">
    <property type="entry name" value="1-PHOSPHATIDYLINOSITOL 3-PHOSPHATE 5-KINASE-RELATED"/>
    <property type="match status" value="1"/>
</dbReference>
<dbReference type="Pfam" id="PF01363">
    <property type="entry name" value="FYVE"/>
    <property type="match status" value="1"/>
</dbReference>
<keyword evidence="12" id="KW-0472">Membrane</keyword>
<dbReference type="GO" id="GO:0009555">
    <property type="term" value="P:pollen development"/>
    <property type="evidence" value="ECO:0007669"/>
    <property type="project" value="UniProtKB-ARBA"/>
</dbReference>
<feature type="region of interest" description="Disordered" evidence="20">
    <location>
        <begin position="171"/>
        <end position="196"/>
    </location>
</feature>
<keyword evidence="24" id="KW-1185">Reference proteome</keyword>
<evidence type="ECO:0000256" key="8">
    <source>
        <dbReference type="ARBA" id="ARBA00022777"/>
    </source>
</evidence>
<dbReference type="CDD" id="cd17300">
    <property type="entry name" value="PIPKc_PIKfyve"/>
    <property type="match status" value="1"/>
</dbReference>
<evidence type="ECO:0000256" key="5">
    <source>
        <dbReference type="ARBA" id="ARBA00022741"/>
    </source>
</evidence>
<dbReference type="FunFam" id="3.30.800.10:FF:000006">
    <property type="entry name" value="1-phosphatidylinositol-3-phosphate 5-kinase FAB1B"/>
    <property type="match status" value="1"/>
</dbReference>
<gene>
    <name evidence="23" type="ORF">FNV43_RR08053</name>
</gene>
<evidence type="ECO:0000256" key="10">
    <source>
        <dbReference type="ARBA" id="ARBA00022840"/>
    </source>
</evidence>
<dbReference type="InterPro" id="IPR027409">
    <property type="entry name" value="GroEL-like_apical_dom_sf"/>
</dbReference>
<dbReference type="SUPFAM" id="SSF56104">
    <property type="entry name" value="SAICAR synthase-like"/>
    <property type="match status" value="1"/>
</dbReference>
<feature type="region of interest" description="Disordered" evidence="20">
    <location>
        <begin position="1326"/>
        <end position="1345"/>
    </location>
</feature>
<dbReference type="GO" id="GO:0000285">
    <property type="term" value="F:1-phosphatidylinositol-3-phosphate 5-kinase activity"/>
    <property type="evidence" value="ECO:0007669"/>
    <property type="project" value="UniProtKB-EC"/>
</dbReference>
<dbReference type="GO" id="GO:0010008">
    <property type="term" value="C:endosome membrane"/>
    <property type="evidence" value="ECO:0007669"/>
    <property type="project" value="UniProtKB-SubCell"/>
</dbReference>
<evidence type="ECO:0000256" key="1">
    <source>
        <dbReference type="ARBA" id="ARBA00004481"/>
    </source>
</evidence>
<dbReference type="GO" id="GO:0005524">
    <property type="term" value="F:ATP binding"/>
    <property type="evidence" value="ECO:0007669"/>
    <property type="project" value="UniProtKB-UniRule"/>
</dbReference>
<evidence type="ECO:0000256" key="12">
    <source>
        <dbReference type="ARBA" id="ARBA00023136"/>
    </source>
</evidence>
<dbReference type="GO" id="GO:0046854">
    <property type="term" value="P:phosphatidylinositol phosphate biosynthetic process"/>
    <property type="evidence" value="ECO:0007669"/>
    <property type="project" value="TreeGrafter"/>
</dbReference>
<dbReference type="FunFam" id="3.50.7.10:FF:000007">
    <property type="entry name" value="1-phosphatidylinositol 3-phosphate 5-kinase isoform X1"/>
    <property type="match status" value="1"/>
</dbReference>
<dbReference type="CDD" id="cd15725">
    <property type="entry name" value="FYVE_PIKfyve_Fab1"/>
    <property type="match status" value="1"/>
</dbReference>
<dbReference type="PROSITE" id="PS50178">
    <property type="entry name" value="ZF_FYVE"/>
    <property type="match status" value="1"/>
</dbReference>
<keyword evidence="7 18" id="KW-0863">Zinc-finger</keyword>
<evidence type="ECO:0000313" key="24">
    <source>
        <dbReference type="Proteomes" id="UP000796880"/>
    </source>
</evidence>
<evidence type="ECO:0000256" key="17">
    <source>
        <dbReference type="ARBA" id="ARBA00081348"/>
    </source>
</evidence>
<dbReference type="InterPro" id="IPR027484">
    <property type="entry name" value="PInositol-4-P-5-kinase_N"/>
</dbReference>
<reference evidence="23" key="1">
    <citation type="submission" date="2020-03" db="EMBL/GenBank/DDBJ databases">
        <title>A high-quality chromosome-level genome assembly of a woody plant with both climbing and erect habits, Rhamnella rubrinervis.</title>
        <authorList>
            <person name="Lu Z."/>
            <person name="Yang Y."/>
            <person name="Zhu X."/>
            <person name="Sun Y."/>
        </authorList>
    </citation>
    <scope>NUCLEOTIDE SEQUENCE</scope>
    <source>
        <strain evidence="23">BYM</strain>
        <tissue evidence="23">Leaf</tissue>
    </source>
</reference>
<evidence type="ECO:0000256" key="20">
    <source>
        <dbReference type="SAM" id="MobiDB-lite"/>
    </source>
</evidence>
<evidence type="ECO:0000256" key="11">
    <source>
        <dbReference type="ARBA" id="ARBA00023054"/>
    </source>
</evidence>
<dbReference type="InterPro" id="IPR017455">
    <property type="entry name" value="Znf_FYVE-rel"/>
</dbReference>
<name>A0A8K0MMX3_9ROSA</name>